<name>D4G7Y2_RIEPU</name>
<gene>
    <name evidence="4" type="ordered locus">RIEPE_0174</name>
</gene>
<dbReference type="PANTHER" id="PTHR36305:SF1">
    <property type="entry name" value="PHOSPHATIDYLGLYCEROPHOSPHATASE A"/>
    <property type="match status" value="1"/>
</dbReference>
<dbReference type="UniPathway" id="UPA00084">
    <property type="reaction ID" value="UER00504"/>
</dbReference>
<keyword evidence="1" id="KW-0595">Phospholipid degradation</keyword>
<dbReference type="Pfam" id="PF04608">
    <property type="entry name" value="PgpA"/>
    <property type="match status" value="1"/>
</dbReference>
<reference evidence="4" key="1">
    <citation type="submission" date="2008-05" db="EMBL/GenBank/DDBJ databases">
        <title>Genome sequence of Riesia pediculicola USDA.</title>
        <authorList>
            <person name="Kirkness E.F."/>
        </authorList>
    </citation>
    <scope>NUCLEOTIDE SEQUENCE [LARGE SCALE GENOMIC DNA]</scope>
    <source>
        <strain evidence="4">USDA</strain>
    </source>
</reference>
<keyword evidence="1" id="KW-0460">Magnesium</keyword>
<dbReference type="PIRSF" id="PIRSF006162">
    <property type="entry name" value="PgpA"/>
    <property type="match status" value="1"/>
</dbReference>
<dbReference type="eggNOG" id="COG1267">
    <property type="taxonomic scope" value="Bacteria"/>
</dbReference>
<keyword evidence="2" id="KW-1133">Transmembrane helix</keyword>
<dbReference type="InterPro" id="IPR036681">
    <property type="entry name" value="PgpA-like_sf"/>
</dbReference>
<keyword evidence="1 4" id="KW-0378">Hydrolase</keyword>
<dbReference type="InterPro" id="IPR026037">
    <property type="entry name" value="PgpA"/>
</dbReference>
<comment type="catalytic activity">
    <reaction evidence="1">
        <text>a 1,2-diacyl-sn-glycero-3-phospho-(1'-sn-glycero-3'-phosphate) + H2O = a 1,2-diacyl-sn-glycero-3-phospho-(1'-sn-glycerol) + phosphate</text>
        <dbReference type="Rhea" id="RHEA:33751"/>
        <dbReference type="ChEBI" id="CHEBI:15377"/>
        <dbReference type="ChEBI" id="CHEBI:43474"/>
        <dbReference type="ChEBI" id="CHEBI:60110"/>
        <dbReference type="ChEBI" id="CHEBI:64716"/>
        <dbReference type="EC" id="3.1.3.27"/>
    </reaction>
</comment>
<accession>D4G7Y2</accession>
<dbReference type="Proteomes" id="UP000001700">
    <property type="component" value="Chromosome"/>
</dbReference>
<comment type="subcellular location">
    <subcellularLocation>
        <location evidence="1">Cell inner membrane</location>
        <topology evidence="1">Multi-pass membrane protein</topology>
    </subcellularLocation>
</comment>
<dbReference type="PANTHER" id="PTHR36305">
    <property type="entry name" value="PHOSPHATIDYLGLYCEROPHOSPHATASE A"/>
    <property type="match status" value="1"/>
</dbReference>
<keyword evidence="1" id="KW-1208">Phospholipid metabolism</keyword>
<keyword evidence="1" id="KW-0442">Lipid degradation</keyword>
<dbReference type="OrthoDB" id="9804091at2"/>
<dbReference type="GO" id="GO:0006655">
    <property type="term" value="P:phosphatidylglycerol biosynthetic process"/>
    <property type="evidence" value="ECO:0007669"/>
    <property type="project" value="UniProtKB-UniPathway"/>
</dbReference>
<dbReference type="GO" id="GO:0046872">
    <property type="term" value="F:metal ion binding"/>
    <property type="evidence" value="ECO:0007669"/>
    <property type="project" value="UniProtKB-KW"/>
</dbReference>
<dbReference type="SUPFAM" id="SSF101307">
    <property type="entry name" value="YutG-like"/>
    <property type="match status" value="1"/>
</dbReference>
<dbReference type="GO" id="GO:0005886">
    <property type="term" value="C:plasma membrane"/>
    <property type="evidence" value="ECO:0007669"/>
    <property type="project" value="UniProtKB-SubCell"/>
</dbReference>
<feature type="transmembrane region" description="Helical" evidence="2">
    <location>
        <begin position="6"/>
        <end position="23"/>
    </location>
</feature>
<keyword evidence="1 2" id="KW-0812">Transmembrane</keyword>
<dbReference type="GO" id="GO:0009395">
    <property type="term" value="P:phospholipid catabolic process"/>
    <property type="evidence" value="ECO:0007669"/>
    <property type="project" value="UniProtKB-KW"/>
</dbReference>
<keyword evidence="1" id="KW-0997">Cell inner membrane</keyword>
<evidence type="ECO:0000256" key="1">
    <source>
        <dbReference type="PIRNR" id="PIRNR006162"/>
    </source>
</evidence>
<dbReference type="GO" id="GO:0008962">
    <property type="term" value="F:phosphatidylglycerophosphatase activity"/>
    <property type="evidence" value="ECO:0007669"/>
    <property type="project" value="UniProtKB-EC"/>
</dbReference>
<dbReference type="CDD" id="cd06971">
    <property type="entry name" value="PgpA"/>
    <property type="match status" value="1"/>
</dbReference>
<feature type="domain" description="YutG/PgpA" evidence="3">
    <location>
        <begin position="1"/>
        <end position="134"/>
    </location>
</feature>
<keyword evidence="1" id="KW-1003">Cell membrane</keyword>
<evidence type="ECO:0000313" key="5">
    <source>
        <dbReference type="Proteomes" id="UP000001700"/>
    </source>
</evidence>
<dbReference type="InterPro" id="IPR007686">
    <property type="entry name" value="YutG/PgpA"/>
</dbReference>
<feature type="transmembrane region" description="Helical" evidence="2">
    <location>
        <begin position="35"/>
        <end position="54"/>
    </location>
</feature>
<evidence type="ECO:0000256" key="2">
    <source>
        <dbReference type="SAM" id="Phobius"/>
    </source>
</evidence>
<dbReference type="EMBL" id="CP001085">
    <property type="protein sequence ID" value="ADD79901.1"/>
    <property type="molecule type" value="Genomic_DNA"/>
</dbReference>
<dbReference type="STRING" id="515618.RIEPE_0174"/>
<dbReference type="RefSeq" id="WP_013087878.1">
    <property type="nucleotide sequence ID" value="NC_014109.1"/>
</dbReference>
<keyword evidence="1" id="KW-0479">Metal-binding</keyword>
<evidence type="ECO:0000313" key="4">
    <source>
        <dbReference type="EMBL" id="ADD79901.1"/>
    </source>
</evidence>
<proteinExistence type="predicted"/>
<comment type="cofactor">
    <cofactor evidence="1">
        <name>Mg(2+)</name>
        <dbReference type="ChEBI" id="CHEBI:18420"/>
    </cofactor>
</comment>
<dbReference type="HOGENOM" id="CLU_103734_0_1_6"/>
<comment type="pathway">
    <text evidence="1">Phospholipid metabolism; phosphatidylglycerol biosynthesis; phosphatidylglycerol from CDP-diacylglycerol: step 2/2.</text>
</comment>
<comment type="function">
    <text evidence="1">Lipid phosphatase which dephosphorylates phosphatidylglycerophosphate (PGP) to phosphatidylglycerol (PG).</text>
</comment>
<organism evidence="4 5">
    <name type="scientific">Riesia pediculicola (strain USDA)</name>
    <dbReference type="NCBI Taxonomy" id="515618"/>
    <lineage>
        <taxon>Bacteria</taxon>
        <taxon>Pseudomonadati</taxon>
        <taxon>Pseudomonadota</taxon>
        <taxon>Gammaproteobacteria</taxon>
        <taxon>Enterobacterales</taxon>
        <taxon>Enterobacteriaceae</taxon>
        <taxon>Candidatus Riesia</taxon>
    </lineage>
</organism>
<protein>
    <recommendedName>
        <fullName evidence="1">Phosphatidylglycerophosphatase A</fullName>
        <ecNumber evidence="1">3.1.3.27</ecNumber>
    </recommendedName>
    <alternativeName>
        <fullName evidence="1">Phosphatidylglycerolphosphate phosphatase A</fullName>
    </alternativeName>
</protein>
<dbReference type="AlphaFoldDB" id="D4G7Y2"/>
<dbReference type="KEGG" id="rip:RIEPE_0174"/>
<evidence type="ECO:0000259" key="3">
    <source>
        <dbReference type="Pfam" id="PF04608"/>
    </source>
</evidence>
<keyword evidence="1 2" id="KW-0472">Membrane</keyword>
<sequence>MFGIGFFPKFPGTFSSLITILIWKIISIFFSKKIIFLISLSNILIGLLICYILSRKTKCLDHNFIVLDEFSGMFFVLASLEKPNIEKILESFLIFRTLDILKPFPINFLEKKIKNGVGIMLDDLLAAFFSSIYIQTKF</sequence>
<dbReference type="EC" id="3.1.3.27" evidence="1"/>
<keyword evidence="1" id="KW-0443">Lipid metabolism</keyword>
<keyword evidence="5" id="KW-1185">Reference proteome</keyword>